<sequence length="319" mass="36000">MKRFRLLGIIMLMLLTAAVIQNPFTSAYVTTMKQENVAAVKQQDELYETIAAKMKDYEKPAQDAVIHTVWKATPGYNGLSVDAEASYKKMKKNGVFDEKLLVFKQVSPRVHLNDLPPAPIYRGHPEKPMVAFLINVAWGNEYLPDMLRVLKKHGVKASFFLEGRWAEQNPDLVAQLSDGGHDIGNHSYSHPDMARLTSDETKRQITRTNEIIKGQTGKQPVWFAPPSGSFRQETIAAAAEYNMKTVLWTVDTIDWQKPAPNVLVERVMKKVHNGAMILMHPTESSSKSLETLITSIKQKGYSFGNVTMLMDEKRIRAPE</sequence>
<feature type="domain" description="NodB homology" evidence="2">
    <location>
        <begin position="128"/>
        <end position="304"/>
    </location>
</feature>
<dbReference type="Pfam" id="PF01522">
    <property type="entry name" value="Polysacc_deac_1"/>
    <property type="match status" value="1"/>
</dbReference>
<evidence type="ECO:0000256" key="1">
    <source>
        <dbReference type="SAM" id="SignalP"/>
    </source>
</evidence>
<dbReference type="InterPro" id="IPR002509">
    <property type="entry name" value="NODB_dom"/>
</dbReference>
<gene>
    <name evidence="3" type="ORF">GS18_0205040</name>
</gene>
<evidence type="ECO:0000313" key="4">
    <source>
        <dbReference type="Proteomes" id="UP000028549"/>
    </source>
</evidence>
<dbReference type="RefSeq" id="WP_029565628.1">
    <property type="nucleotide sequence ID" value="NZ_CP176757.1"/>
</dbReference>
<dbReference type="Gene3D" id="3.20.20.370">
    <property type="entry name" value="Glycoside hydrolase/deacetylase"/>
    <property type="match status" value="1"/>
</dbReference>
<dbReference type="AlphaFoldDB" id="A0A084H3Y2"/>
<keyword evidence="1" id="KW-0732">Signal</keyword>
<dbReference type="SUPFAM" id="SSF88713">
    <property type="entry name" value="Glycoside hydrolase/deacetylase"/>
    <property type="match status" value="1"/>
</dbReference>
<dbReference type="PANTHER" id="PTHR10587">
    <property type="entry name" value="GLYCOSYL TRANSFERASE-RELATED"/>
    <property type="match status" value="1"/>
</dbReference>
<dbReference type="InterPro" id="IPR050248">
    <property type="entry name" value="Polysacc_deacetylase_ArnD"/>
</dbReference>
<reference evidence="3 4" key="1">
    <citation type="journal article" date="2005" name="Int. J. Syst. Evol. Microbiol.">
        <title>Bacillus cibi sp. nov., isolated from jeotgal, a traditional Korean fermented seafood.</title>
        <authorList>
            <person name="Yoon J.H."/>
            <person name="Lee C.H."/>
            <person name="Oh T.K."/>
        </authorList>
    </citation>
    <scope>NUCLEOTIDE SEQUENCE [LARGE SCALE GENOMIC DNA]</scope>
    <source>
        <strain evidence="3 4">DSM 16189</strain>
    </source>
</reference>
<protein>
    <recommendedName>
        <fullName evidence="2">NodB homology domain-containing protein</fullName>
    </recommendedName>
</protein>
<keyword evidence="4" id="KW-1185">Reference proteome</keyword>
<dbReference type="GO" id="GO:0005975">
    <property type="term" value="P:carbohydrate metabolic process"/>
    <property type="evidence" value="ECO:0007669"/>
    <property type="project" value="InterPro"/>
</dbReference>
<dbReference type="InterPro" id="IPR014228">
    <property type="entry name" value="Spore_polysacc_deacetyl_YlxY"/>
</dbReference>
<evidence type="ECO:0000259" key="2">
    <source>
        <dbReference type="PROSITE" id="PS51677"/>
    </source>
</evidence>
<name>A0A084H3Y2_METID</name>
<dbReference type="NCBIfam" id="TIGR02873">
    <property type="entry name" value="spore_ylxY"/>
    <property type="match status" value="1"/>
</dbReference>
<dbReference type="PROSITE" id="PS51677">
    <property type="entry name" value="NODB"/>
    <property type="match status" value="1"/>
</dbReference>
<dbReference type="GO" id="GO:0016020">
    <property type="term" value="C:membrane"/>
    <property type="evidence" value="ECO:0007669"/>
    <property type="project" value="TreeGrafter"/>
</dbReference>
<dbReference type="STRING" id="246786.GS18_0205040"/>
<dbReference type="CDD" id="cd10950">
    <property type="entry name" value="CE4_BsYlxY_like"/>
    <property type="match status" value="1"/>
</dbReference>
<evidence type="ECO:0000313" key="3">
    <source>
        <dbReference type="EMBL" id="KEZ54294.1"/>
    </source>
</evidence>
<feature type="chain" id="PRO_5001776204" description="NodB homology domain-containing protein" evidence="1">
    <location>
        <begin position="28"/>
        <end position="319"/>
    </location>
</feature>
<dbReference type="OrthoDB" id="9812065at2"/>
<organism evidence="3 4">
    <name type="scientific">Metabacillus indicus</name>
    <name type="common">Bacillus indicus</name>
    <dbReference type="NCBI Taxonomy" id="246786"/>
    <lineage>
        <taxon>Bacteria</taxon>
        <taxon>Bacillati</taxon>
        <taxon>Bacillota</taxon>
        <taxon>Bacilli</taxon>
        <taxon>Bacillales</taxon>
        <taxon>Bacillaceae</taxon>
        <taxon>Metabacillus</taxon>
    </lineage>
</organism>
<feature type="signal peptide" evidence="1">
    <location>
        <begin position="1"/>
        <end position="27"/>
    </location>
</feature>
<dbReference type="GO" id="GO:0016810">
    <property type="term" value="F:hydrolase activity, acting on carbon-nitrogen (but not peptide) bonds"/>
    <property type="evidence" value="ECO:0007669"/>
    <property type="project" value="InterPro"/>
</dbReference>
<dbReference type="PANTHER" id="PTHR10587:SF80">
    <property type="entry name" value="CHITOOLIGOSACCHARIDE DEACETYLASE"/>
    <property type="match status" value="1"/>
</dbReference>
<accession>A0A084H3Y2</accession>
<dbReference type="InterPro" id="IPR011330">
    <property type="entry name" value="Glyco_hydro/deAcase_b/a-brl"/>
</dbReference>
<dbReference type="Proteomes" id="UP000028549">
    <property type="component" value="Unassembled WGS sequence"/>
</dbReference>
<dbReference type="EMBL" id="JNVC02000001">
    <property type="protein sequence ID" value="KEZ54294.1"/>
    <property type="molecule type" value="Genomic_DNA"/>
</dbReference>
<comment type="caution">
    <text evidence="3">The sequence shown here is derived from an EMBL/GenBank/DDBJ whole genome shotgun (WGS) entry which is preliminary data.</text>
</comment>
<proteinExistence type="predicted"/>